<name>A0A0A9FAS5_ARUDO</name>
<protein>
    <submittedName>
        <fullName evidence="2">Uncharacterized protein</fullName>
    </submittedName>
</protein>
<proteinExistence type="predicted"/>
<sequence length="62" mass="6991">MGKGPDNLFPISDLHDFGIDRSTTCCVNLFYDLTYILFCFILVTENYSLYCTLAILPADMGD</sequence>
<keyword evidence="1" id="KW-0472">Membrane</keyword>
<feature type="transmembrane region" description="Helical" evidence="1">
    <location>
        <begin position="35"/>
        <end position="56"/>
    </location>
</feature>
<evidence type="ECO:0000256" key="1">
    <source>
        <dbReference type="SAM" id="Phobius"/>
    </source>
</evidence>
<reference evidence="2" key="2">
    <citation type="journal article" date="2015" name="Data Brief">
        <title>Shoot transcriptome of the giant reed, Arundo donax.</title>
        <authorList>
            <person name="Barrero R.A."/>
            <person name="Guerrero F.D."/>
            <person name="Moolhuijzen P."/>
            <person name="Goolsby J.A."/>
            <person name="Tidwell J."/>
            <person name="Bellgard S.E."/>
            <person name="Bellgard M.I."/>
        </authorList>
    </citation>
    <scope>NUCLEOTIDE SEQUENCE</scope>
    <source>
        <tissue evidence="2">Shoot tissue taken approximately 20 cm above the soil surface</tissue>
    </source>
</reference>
<keyword evidence="1" id="KW-0812">Transmembrane</keyword>
<evidence type="ECO:0000313" key="2">
    <source>
        <dbReference type="EMBL" id="JAE08324.1"/>
    </source>
</evidence>
<keyword evidence="1" id="KW-1133">Transmembrane helix</keyword>
<dbReference type="AlphaFoldDB" id="A0A0A9FAS5"/>
<accession>A0A0A9FAS5</accession>
<reference evidence="2" key="1">
    <citation type="submission" date="2014-09" db="EMBL/GenBank/DDBJ databases">
        <authorList>
            <person name="Magalhaes I.L.F."/>
            <person name="Oliveira U."/>
            <person name="Santos F.R."/>
            <person name="Vidigal T.H.D.A."/>
            <person name="Brescovit A.D."/>
            <person name="Santos A.J."/>
        </authorList>
    </citation>
    <scope>NUCLEOTIDE SEQUENCE</scope>
    <source>
        <tissue evidence="2">Shoot tissue taken approximately 20 cm above the soil surface</tissue>
    </source>
</reference>
<dbReference type="EMBL" id="GBRH01189572">
    <property type="protein sequence ID" value="JAE08324.1"/>
    <property type="molecule type" value="Transcribed_RNA"/>
</dbReference>
<organism evidence="2">
    <name type="scientific">Arundo donax</name>
    <name type="common">Giant reed</name>
    <name type="synonym">Donax arundinaceus</name>
    <dbReference type="NCBI Taxonomy" id="35708"/>
    <lineage>
        <taxon>Eukaryota</taxon>
        <taxon>Viridiplantae</taxon>
        <taxon>Streptophyta</taxon>
        <taxon>Embryophyta</taxon>
        <taxon>Tracheophyta</taxon>
        <taxon>Spermatophyta</taxon>
        <taxon>Magnoliopsida</taxon>
        <taxon>Liliopsida</taxon>
        <taxon>Poales</taxon>
        <taxon>Poaceae</taxon>
        <taxon>PACMAD clade</taxon>
        <taxon>Arundinoideae</taxon>
        <taxon>Arundineae</taxon>
        <taxon>Arundo</taxon>
    </lineage>
</organism>